<dbReference type="EnsemblMetazoa" id="tetur02g05870.1">
    <property type="protein sequence ID" value="tetur02g05870.1"/>
    <property type="gene ID" value="tetur02g05870"/>
</dbReference>
<accession>T1JVU8</accession>
<dbReference type="Pfam" id="PF16000">
    <property type="entry name" value="CARMIL_C"/>
    <property type="match status" value="1"/>
</dbReference>
<name>T1JVU8_TETUR</name>
<evidence type="ECO:0000313" key="4">
    <source>
        <dbReference type="Proteomes" id="UP000015104"/>
    </source>
</evidence>
<dbReference type="OrthoDB" id="10532460at2759"/>
<dbReference type="InterPro" id="IPR031943">
    <property type="entry name" value="CARMIL_C"/>
</dbReference>
<dbReference type="HOGENOM" id="CLU_1483853_0_0_1"/>
<gene>
    <name evidence="3" type="primary">107371040</name>
</gene>
<dbReference type="STRING" id="32264.T1JVU8"/>
<feature type="compositionally biased region" description="Basic residues" evidence="1">
    <location>
        <begin position="49"/>
        <end position="59"/>
    </location>
</feature>
<evidence type="ECO:0000259" key="2">
    <source>
        <dbReference type="Pfam" id="PF16000"/>
    </source>
</evidence>
<dbReference type="AlphaFoldDB" id="T1JVU8"/>
<dbReference type="KEGG" id="tut:107371040"/>
<evidence type="ECO:0000313" key="3">
    <source>
        <dbReference type="EnsemblMetazoa" id="tetur02g05870.1"/>
    </source>
</evidence>
<dbReference type="Proteomes" id="UP000015104">
    <property type="component" value="Unassembled WGS sequence"/>
</dbReference>
<dbReference type="EMBL" id="CAEY01000797">
    <property type="status" value="NOT_ANNOTATED_CDS"/>
    <property type="molecule type" value="Genomic_DNA"/>
</dbReference>
<evidence type="ECO:0000256" key="1">
    <source>
        <dbReference type="SAM" id="MobiDB-lite"/>
    </source>
</evidence>
<reference evidence="3" key="2">
    <citation type="submission" date="2015-06" db="UniProtKB">
        <authorList>
            <consortium name="EnsemblMetazoa"/>
        </authorList>
    </citation>
    <scope>IDENTIFICATION</scope>
</reference>
<dbReference type="OMA" id="PASACCV"/>
<reference evidence="4" key="1">
    <citation type="submission" date="2011-08" db="EMBL/GenBank/DDBJ databases">
        <authorList>
            <person name="Rombauts S."/>
        </authorList>
    </citation>
    <scope>NUCLEOTIDE SEQUENCE</scope>
    <source>
        <strain evidence="4">London</strain>
    </source>
</reference>
<keyword evidence="4" id="KW-1185">Reference proteome</keyword>
<organism evidence="3 4">
    <name type="scientific">Tetranychus urticae</name>
    <name type="common">Two-spotted spider mite</name>
    <dbReference type="NCBI Taxonomy" id="32264"/>
    <lineage>
        <taxon>Eukaryota</taxon>
        <taxon>Metazoa</taxon>
        <taxon>Ecdysozoa</taxon>
        <taxon>Arthropoda</taxon>
        <taxon>Chelicerata</taxon>
        <taxon>Arachnida</taxon>
        <taxon>Acari</taxon>
        <taxon>Acariformes</taxon>
        <taxon>Trombidiformes</taxon>
        <taxon>Prostigmata</taxon>
        <taxon>Eleutherengona</taxon>
        <taxon>Raphignathae</taxon>
        <taxon>Tetranychoidea</taxon>
        <taxon>Tetranychidae</taxon>
        <taxon>Tetranychus</taxon>
    </lineage>
</organism>
<protein>
    <recommendedName>
        <fullName evidence="2">CARMIL C-terminal domain-containing protein</fullName>
    </recommendedName>
</protein>
<feature type="compositionally biased region" description="Low complexity" evidence="1">
    <location>
        <begin position="32"/>
        <end position="41"/>
    </location>
</feature>
<sequence length="182" mass="19743">MDGYGNNDIADLYPRPASACCVNSAWAPFDPSSSLSGSTSGERLEHLVKSRPRKPKTRAPTRASIISTSLSSSTIHVDAKKSSCSNGHLKPTEPTISFDKIDDGLDVFFRKPALKVTESSTPKHQANSAPKTVKQSVKQLNSIANVDKLQEKSTTSSSKSPTKAIQKIIKSFEIRVNRESVK</sequence>
<feature type="domain" description="CARMIL C-terminal" evidence="2">
    <location>
        <begin position="39"/>
        <end position="149"/>
    </location>
</feature>
<feature type="region of interest" description="Disordered" evidence="1">
    <location>
        <begin position="31"/>
        <end position="62"/>
    </location>
</feature>
<proteinExistence type="predicted"/>